<dbReference type="UniPathway" id="UPA00796">
    <property type="reaction ID" value="UER00771"/>
</dbReference>
<evidence type="ECO:0000256" key="5">
    <source>
        <dbReference type="ARBA" id="ARBA00012290"/>
    </source>
</evidence>
<reference evidence="17 18" key="1">
    <citation type="submission" date="2019-07" db="EMBL/GenBank/DDBJ databases">
        <title>Draft genome assembly of a fouling barnacle, Amphibalanus amphitrite (Darwin, 1854): The first reference genome for Thecostraca.</title>
        <authorList>
            <person name="Kim W."/>
        </authorList>
    </citation>
    <scope>NUCLEOTIDE SEQUENCE [LARGE SCALE GENOMIC DNA]</scope>
    <source>
        <strain evidence="17">SNU_AA5</strain>
        <tissue evidence="17">Soma without cirri and trophi</tissue>
    </source>
</reference>
<evidence type="ECO:0000256" key="8">
    <source>
        <dbReference type="ARBA" id="ARBA00022968"/>
    </source>
</evidence>
<keyword evidence="10" id="KW-0520">NAD</keyword>
<evidence type="ECO:0000256" key="4">
    <source>
        <dbReference type="ARBA" id="ARBA00007505"/>
    </source>
</evidence>
<gene>
    <name evidence="17" type="primary">uxs1_1</name>
    <name evidence="17" type="ORF">FJT64_013388</name>
</gene>
<dbReference type="OrthoDB" id="331544at2759"/>
<feature type="region of interest" description="Disordered" evidence="14">
    <location>
        <begin position="46"/>
        <end position="105"/>
    </location>
</feature>
<evidence type="ECO:0000256" key="9">
    <source>
        <dbReference type="ARBA" id="ARBA00022989"/>
    </source>
</evidence>
<keyword evidence="6" id="KW-0812">Transmembrane</keyword>
<evidence type="ECO:0000256" key="13">
    <source>
        <dbReference type="ARBA" id="ARBA00023239"/>
    </source>
</evidence>
<dbReference type="Proteomes" id="UP000440578">
    <property type="component" value="Unassembled WGS sequence"/>
</dbReference>
<evidence type="ECO:0000256" key="14">
    <source>
        <dbReference type="SAM" id="MobiDB-lite"/>
    </source>
</evidence>
<evidence type="ECO:0000256" key="2">
    <source>
        <dbReference type="ARBA" id="ARBA00004447"/>
    </source>
</evidence>
<feature type="compositionally biased region" description="Polar residues" evidence="14">
    <location>
        <begin position="82"/>
        <end position="91"/>
    </location>
</feature>
<name>A0A6A4UWV8_AMPAM</name>
<dbReference type="GO" id="GO:0070403">
    <property type="term" value="F:NAD+ binding"/>
    <property type="evidence" value="ECO:0007669"/>
    <property type="project" value="InterPro"/>
</dbReference>
<dbReference type="EC" id="4.1.1.35" evidence="5"/>
<evidence type="ECO:0000256" key="6">
    <source>
        <dbReference type="ARBA" id="ARBA00022692"/>
    </source>
</evidence>
<dbReference type="InterPro" id="IPR036291">
    <property type="entry name" value="NAD(P)-bd_dom_sf"/>
</dbReference>
<evidence type="ECO:0000256" key="11">
    <source>
        <dbReference type="ARBA" id="ARBA00023034"/>
    </source>
</evidence>
<comment type="similarity">
    <text evidence="4">Belongs to the NAD(P)-dependent epimerase/dehydratase family. UDP-glucuronic acid decarboxylase subfamily.</text>
</comment>
<keyword evidence="11" id="KW-0333">Golgi apparatus</keyword>
<keyword evidence="12" id="KW-0472">Membrane</keyword>
<comment type="pathway">
    <text evidence="3">Nucleotide-sugar biosynthesis; UDP-alpha-D-xylose biosynthesis; UDP-alpha-D-xylose from UDP-alpha-D-glucuronate: step 1/1.</text>
</comment>
<sequence>MVSYRVARRVFILTVCGAAIVTAVLVLSGHVLVGSTAVLAERSLREARRASLRPPTPARPLPSSSELDCQSDALSHEEVSSAVPSCSISTRRSARTREEAHGHRAARRLKIYPKVKFRSHGDRKRILITAGRVRRSHLADRLMLEGHEVPCLAKRVGARILIASTSEVYGDPRLHPSPSPTGDTSTQSVQQCSTQLLHQYKAKLRALEKKLTAIELRAGSKFYPKVKFRSHGDRKRILITGGAGFVGSHLADRLMLEGHEVTVVDNLYTGRKRNVEQWLGHENFELFIHDIINTFYAGSLAKRVGARILIASTSEVYGDPEVHPQPESYWGHVNPIGPRACYDEAKRVAETLAFAYQKQSNVSIGIARIFNTYGPRMHNNDGRVVSNFVLQALQNKTLTIYGSGEQTRSFQYVSDLVEGLVALMESGHTGPVNLGNPVEHTIEEFAHIIRQTVGGTSEVEYLDAVEDDPQKRKPDIRRAKELLNWEPKVPLSEGIPKTVEFFKNELSRKGHSERNRFDPLVDWSHITDGL</sequence>
<keyword evidence="7" id="KW-0210">Decarboxylase</keyword>
<evidence type="ECO:0000313" key="18">
    <source>
        <dbReference type="Proteomes" id="UP000440578"/>
    </source>
</evidence>
<dbReference type="GO" id="GO:0033320">
    <property type="term" value="P:UDP-D-xylose biosynthetic process"/>
    <property type="evidence" value="ECO:0007669"/>
    <property type="project" value="UniProtKB-UniPathway"/>
</dbReference>
<dbReference type="CDD" id="cd05230">
    <property type="entry name" value="UGD_SDR_e"/>
    <property type="match status" value="1"/>
</dbReference>
<comment type="caution">
    <text evidence="17">The sequence shown here is derived from an EMBL/GenBank/DDBJ whole genome shotgun (WGS) entry which is preliminary data.</text>
</comment>
<organism evidence="17 18">
    <name type="scientific">Amphibalanus amphitrite</name>
    <name type="common">Striped barnacle</name>
    <name type="synonym">Balanus amphitrite</name>
    <dbReference type="NCBI Taxonomy" id="1232801"/>
    <lineage>
        <taxon>Eukaryota</taxon>
        <taxon>Metazoa</taxon>
        <taxon>Ecdysozoa</taxon>
        <taxon>Arthropoda</taxon>
        <taxon>Crustacea</taxon>
        <taxon>Multicrustacea</taxon>
        <taxon>Cirripedia</taxon>
        <taxon>Thoracica</taxon>
        <taxon>Thoracicalcarea</taxon>
        <taxon>Balanomorpha</taxon>
        <taxon>Balanoidea</taxon>
        <taxon>Balanidae</taxon>
        <taxon>Amphibalaninae</taxon>
        <taxon>Amphibalanus</taxon>
    </lineage>
</organism>
<comment type="cofactor">
    <cofactor evidence="1">
        <name>NAD(+)</name>
        <dbReference type="ChEBI" id="CHEBI:57540"/>
    </cofactor>
</comment>
<comment type="subcellular location">
    <subcellularLocation>
        <location evidence="2">Golgi apparatus</location>
        <location evidence="2">Golgi stack membrane</location>
        <topology evidence="2">Single-pass type II membrane protein</topology>
    </subcellularLocation>
</comment>
<dbReference type="InterPro" id="IPR016040">
    <property type="entry name" value="NAD(P)-bd_dom"/>
</dbReference>
<keyword evidence="13" id="KW-0456">Lyase</keyword>
<proteinExistence type="inferred from homology"/>
<feature type="domain" description="NAD-dependent epimerase/dehydratase" evidence="15">
    <location>
        <begin position="237"/>
        <end position="277"/>
    </location>
</feature>
<dbReference type="SUPFAM" id="SSF51735">
    <property type="entry name" value="NAD(P)-binding Rossmann-fold domains"/>
    <property type="match status" value="1"/>
</dbReference>
<dbReference type="GO" id="GO:0042732">
    <property type="term" value="P:D-xylose metabolic process"/>
    <property type="evidence" value="ECO:0007669"/>
    <property type="project" value="InterPro"/>
</dbReference>
<evidence type="ECO:0000256" key="10">
    <source>
        <dbReference type="ARBA" id="ARBA00023027"/>
    </source>
</evidence>
<dbReference type="PANTHER" id="PTHR43078:SF6">
    <property type="entry name" value="UDP-GLUCURONIC ACID DECARBOXYLASE 1"/>
    <property type="match status" value="1"/>
</dbReference>
<dbReference type="InterPro" id="IPR044516">
    <property type="entry name" value="UXS-like"/>
</dbReference>
<evidence type="ECO:0000256" key="3">
    <source>
        <dbReference type="ARBA" id="ARBA00005100"/>
    </source>
</evidence>
<evidence type="ECO:0000256" key="12">
    <source>
        <dbReference type="ARBA" id="ARBA00023136"/>
    </source>
</evidence>
<dbReference type="FunFam" id="3.40.50.720:FF:000135">
    <property type="entry name" value="UDP-glucuronic acid decarboxylase 1"/>
    <property type="match status" value="1"/>
</dbReference>
<dbReference type="GO" id="GO:0032580">
    <property type="term" value="C:Golgi cisterna membrane"/>
    <property type="evidence" value="ECO:0007669"/>
    <property type="project" value="UniProtKB-SubCell"/>
</dbReference>
<keyword evidence="18" id="KW-1185">Reference proteome</keyword>
<dbReference type="EMBL" id="VIIS01002122">
    <property type="protein sequence ID" value="KAF0288236.1"/>
    <property type="molecule type" value="Genomic_DNA"/>
</dbReference>
<evidence type="ECO:0000259" key="15">
    <source>
        <dbReference type="Pfam" id="PF01370"/>
    </source>
</evidence>
<evidence type="ECO:0000259" key="16">
    <source>
        <dbReference type="Pfam" id="PF16363"/>
    </source>
</evidence>
<evidence type="ECO:0000256" key="1">
    <source>
        <dbReference type="ARBA" id="ARBA00001911"/>
    </source>
</evidence>
<dbReference type="Pfam" id="PF16363">
    <property type="entry name" value="GDP_Man_Dehyd"/>
    <property type="match status" value="1"/>
</dbReference>
<dbReference type="InterPro" id="IPR001509">
    <property type="entry name" value="Epimerase_deHydtase"/>
</dbReference>
<feature type="domain" description="NAD(P)-binding" evidence="16">
    <location>
        <begin position="305"/>
        <end position="497"/>
    </location>
</feature>
<dbReference type="PANTHER" id="PTHR43078">
    <property type="entry name" value="UDP-GLUCURONIC ACID DECARBOXYLASE-RELATED"/>
    <property type="match status" value="1"/>
</dbReference>
<keyword evidence="9" id="KW-1133">Transmembrane helix</keyword>
<dbReference type="Pfam" id="PF01370">
    <property type="entry name" value="Epimerase"/>
    <property type="match status" value="1"/>
</dbReference>
<protein>
    <recommendedName>
        <fullName evidence="5">UDP-glucuronate decarboxylase</fullName>
        <ecNumber evidence="5">4.1.1.35</ecNumber>
    </recommendedName>
</protein>
<accession>A0A6A4UWV8</accession>
<evidence type="ECO:0000313" key="17">
    <source>
        <dbReference type="EMBL" id="KAF0288237.1"/>
    </source>
</evidence>
<dbReference type="AlphaFoldDB" id="A0A6A4UWV8"/>
<keyword evidence="8" id="KW-0735">Signal-anchor</keyword>
<dbReference type="Gene3D" id="3.40.50.720">
    <property type="entry name" value="NAD(P)-binding Rossmann-like Domain"/>
    <property type="match status" value="1"/>
</dbReference>
<dbReference type="GO" id="GO:0048040">
    <property type="term" value="F:UDP-glucuronate decarboxylase activity"/>
    <property type="evidence" value="ECO:0007669"/>
    <property type="project" value="UniProtKB-EC"/>
</dbReference>
<dbReference type="EMBL" id="VIIS01002122">
    <property type="protein sequence ID" value="KAF0288237.1"/>
    <property type="molecule type" value="Genomic_DNA"/>
</dbReference>
<evidence type="ECO:0000256" key="7">
    <source>
        <dbReference type="ARBA" id="ARBA00022793"/>
    </source>
</evidence>